<protein>
    <submittedName>
        <fullName evidence="11">Ras association domain-containing protein 1</fullName>
    </submittedName>
</protein>
<dbReference type="GO" id="GO:0005874">
    <property type="term" value="C:microtubule"/>
    <property type="evidence" value="ECO:0007669"/>
    <property type="project" value="UniProtKB-KW"/>
</dbReference>
<dbReference type="Gene3D" id="3.10.20.90">
    <property type="entry name" value="Phosphatidylinositol 3-kinase Catalytic Subunit, Chain A, domain 1"/>
    <property type="match status" value="1"/>
</dbReference>
<feature type="compositionally biased region" description="Basic and acidic residues" evidence="6">
    <location>
        <begin position="62"/>
        <end position="72"/>
    </location>
</feature>
<dbReference type="Proteomes" id="UP000694867">
    <property type="component" value="Unplaced"/>
</dbReference>
<dbReference type="Gene3D" id="3.30.60.20">
    <property type="match status" value="1"/>
</dbReference>
<dbReference type="SUPFAM" id="SSF54236">
    <property type="entry name" value="Ubiquitin-like"/>
    <property type="match status" value="1"/>
</dbReference>
<dbReference type="CDD" id="cd21885">
    <property type="entry name" value="SARAH_RASSF1-like"/>
    <property type="match status" value="1"/>
</dbReference>
<dbReference type="InterPro" id="IPR046349">
    <property type="entry name" value="C1-like_sf"/>
</dbReference>
<evidence type="ECO:0000256" key="3">
    <source>
        <dbReference type="ARBA" id="ARBA00022723"/>
    </source>
</evidence>
<keyword evidence="10" id="KW-1185">Reference proteome</keyword>
<dbReference type="CDD" id="cd01778">
    <property type="entry name" value="RA_RASSF1_like"/>
    <property type="match status" value="1"/>
</dbReference>
<dbReference type="KEGG" id="goe:100908609"/>
<keyword evidence="5" id="KW-0963">Cytoplasm</keyword>
<dbReference type="GeneID" id="100908609"/>
<dbReference type="Pfam" id="PF16517">
    <property type="entry name" value="Nore1-SARAH"/>
    <property type="match status" value="1"/>
</dbReference>
<feature type="domain" description="Ras-associating" evidence="8">
    <location>
        <begin position="328"/>
        <end position="416"/>
    </location>
</feature>
<keyword evidence="4" id="KW-0862">Zinc</keyword>
<dbReference type="PANTHER" id="PTHR22738:SF10">
    <property type="entry name" value="RAS ASSOCIATION DOMAIN-CONTAINING PROTEIN 1 HOMOLOG"/>
    <property type="match status" value="1"/>
</dbReference>
<comment type="subcellular location">
    <subcellularLocation>
        <location evidence="1">Cytoplasm</location>
        <location evidence="1">Cytoskeleton</location>
    </subcellularLocation>
</comment>
<dbReference type="PANTHER" id="PTHR22738">
    <property type="entry name" value="RASSF"/>
    <property type="match status" value="1"/>
</dbReference>
<name>A0AAJ6W0A3_9ACAR</name>
<dbReference type="PROSITE" id="PS50081">
    <property type="entry name" value="ZF_DAG_PE_2"/>
    <property type="match status" value="1"/>
</dbReference>
<feature type="domain" description="SARAH" evidence="9">
    <location>
        <begin position="418"/>
        <end position="465"/>
    </location>
</feature>
<keyword evidence="3" id="KW-0479">Metal-binding</keyword>
<keyword evidence="2" id="KW-0493">Microtubule</keyword>
<dbReference type="RefSeq" id="XP_003747662.2">
    <property type="nucleotide sequence ID" value="XM_003747614.3"/>
</dbReference>
<dbReference type="GO" id="GO:0007165">
    <property type="term" value="P:signal transduction"/>
    <property type="evidence" value="ECO:0007669"/>
    <property type="project" value="InterPro"/>
</dbReference>
<dbReference type="GO" id="GO:0046872">
    <property type="term" value="F:metal ion binding"/>
    <property type="evidence" value="ECO:0007669"/>
    <property type="project" value="UniProtKB-KW"/>
</dbReference>
<dbReference type="InterPro" id="IPR033614">
    <property type="entry name" value="RASSF1-6"/>
</dbReference>
<dbReference type="Pfam" id="PF00130">
    <property type="entry name" value="C1_1"/>
    <property type="match status" value="1"/>
</dbReference>
<dbReference type="InterPro" id="IPR002219">
    <property type="entry name" value="PKC_DAG/PE"/>
</dbReference>
<dbReference type="SMART" id="SM00109">
    <property type="entry name" value="C1"/>
    <property type="match status" value="1"/>
</dbReference>
<evidence type="ECO:0000259" key="8">
    <source>
        <dbReference type="PROSITE" id="PS50200"/>
    </source>
</evidence>
<dbReference type="InterPro" id="IPR000159">
    <property type="entry name" value="RA_dom"/>
</dbReference>
<dbReference type="Gene3D" id="1.20.5.110">
    <property type="match status" value="1"/>
</dbReference>
<evidence type="ECO:0000256" key="5">
    <source>
        <dbReference type="ARBA" id="ARBA00023212"/>
    </source>
</evidence>
<evidence type="ECO:0000259" key="9">
    <source>
        <dbReference type="PROSITE" id="PS50951"/>
    </source>
</evidence>
<feature type="region of interest" description="Disordered" evidence="6">
    <location>
        <begin position="47"/>
        <end position="97"/>
    </location>
</feature>
<organism evidence="10 11">
    <name type="scientific">Galendromus occidentalis</name>
    <name type="common">western predatory mite</name>
    <dbReference type="NCBI Taxonomy" id="34638"/>
    <lineage>
        <taxon>Eukaryota</taxon>
        <taxon>Metazoa</taxon>
        <taxon>Ecdysozoa</taxon>
        <taxon>Arthropoda</taxon>
        <taxon>Chelicerata</taxon>
        <taxon>Arachnida</taxon>
        <taxon>Acari</taxon>
        <taxon>Parasitiformes</taxon>
        <taxon>Mesostigmata</taxon>
        <taxon>Gamasina</taxon>
        <taxon>Phytoseioidea</taxon>
        <taxon>Phytoseiidae</taxon>
        <taxon>Typhlodrominae</taxon>
        <taxon>Galendromus</taxon>
    </lineage>
</organism>
<dbReference type="Pfam" id="PF00788">
    <property type="entry name" value="RA"/>
    <property type="match status" value="1"/>
</dbReference>
<evidence type="ECO:0000259" key="7">
    <source>
        <dbReference type="PROSITE" id="PS50081"/>
    </source>
</evidence>
<gene>
    <name evidence="11" type="primary">LOC100908609</name>
</gene>
<accession>A0AAJ6W0A3</accession>
<dbReference type="AlphaFoldDB" id="A0AAJ6W0A3"/>
<dbReference type="PROSITE" id="PS50200">
    <property type="entry name" value="RA"/>
    <property type="match status" value="1"/>
</dbReference>
<evidence type="ECO:0000256" key="1">
    <source>
        <dbReference type="ARBA" id="ARBA00004245"/>
    </source>
</evidence>
<evidence type="ECO:0000313" key="11">
    <source>
        <dbReference type="RefSeq" id="XP_003747662.2"/>
    </source>
</evidence>
<sequence length="478" mass="54312">MVAESEDLQDSKPTKYILSSITCHNPDCRYLGRGLWEELSQCTAPSAVSSARTLQDDVSLGDTKEKPFQDKKPSRKVQSAATIHPGTLDSPTNEQNRPSTFNFIPQVLWQNLPSFFFGGRRMGSKTPDGTLESDYSFPLIPYQSLPSKKRPKAGELIELASFGMVEIENIERRGSGHEFLTAALDHPAWCDRCGDLIWCVGIGQLAQCSKCKFTCHTGCLQFITVDCQPQPPVASKVEKVERSPSPLSLLNLSREEVMHLINKHNRRYPDLEMSLSPDDHAGPMVVTGFIRVCMNLMRPINVISGTRPPSIYDALKQDDTLVENRTLTSFYLPMDTMKALHVDSEMTAQTVIVTLLRKFKVADSPLKYALYESYMEGEDKLKLRRLADDEIPLVLTLTWMDKGLTDRQFLLQENDGADINWEMFAPPELENFMKILDMEEAEYLRQIRLKYASTQDIIKKLLLQKMPRSPTHEDENYY</sequence>
<dbReference type="InterPro" id="IPR029071">
    <property type="entry name" value="Ubiquitin-like_domsf"/>
</dbReference>
<evidence type="ECO:0000313" key="10">
    <source>
        <dbReference type="Proteomes" id="UP000694867"/>
    </source>
</evidence>
<feature type="domain" description="Phorbol-ester/DAG-type" evidence="7">
    <location>
        <begin position="176"/>
        <end position="227"/>
    </location>
</feature>
<dbReference type="InterPro" id="IPR011524">
    <property type="entry name" value="SARAH_dom"/>
</dbReference>
<dbReference type="PROSITE" id="PS00479">
    <property type="entry name" value="ZF_DAG_PE_1"/>
    <property type="match status" value="1"/>
</dbReference>
<proteinExistence type="predicted"/>
<dbReference type="SUPFAM" id="SSF57889">
    <property type="entry name" value="Cysteine-rich domain"/>
    <property type="match status" value="1"/>
</dbReference>
<evidence type="ECO:0000256" key="6">
    <source>
        <dbReference type="SAM" id="MobiDB-lite"/>
    </source>
</evidence>
<evidence type="ECO:0000256" key="4">
    <source>
        <dbReference type="ARBA" id="ARBA00022833"/>
    </source>
</evidence>
<dbReference type="SMART" id="SM00314">
    <property type="entry name" value="RA"/>
    <property type="match status" value="1"/>
</dbReference>
<dbReference type="PROSITE" id="PS50951">
    <property type="entry name" value="SARAH"/>
    <property type="match status" value="1"/>
</dbReference>
<reference evidence="11" key="1">
    <citation type="submission" date="2025-08" db="UniProtKB">
        <authorList>
            <consortium name="RefSeq"/>
        </authorList>
    </citation>
    <scope>IDENTIFICATION</scope>
</reference>
<evidence type="ECO:0000256" key="2">
    <source>
        <dbReference type="ARBA" id="ARBA00022701"/>
    </source>
</evidence>
<keyword evidence="5" id="KW-0206">Cytoskeleton</keyword>